<dbReference type="Pfam" id="PF00923">
    <property type="entry name" value="TAL_FSA"/>
    <property type="match status" value="1"/>
</dbReference>
<protein>
    <submittedName>
        <fullName evidence="2">Fructose-6-phosphate aldolase</fullName>
    </submittedName>
</protein>
<dbReference type="UniPathway" id="UPA00115">
    <property type="reaction ID" value="UER00414"/>
</dbReference>
<dbReference type="PROSITE" id="PS01054">
    <property type="entry name" value="TRANSALDOLASE_1"/>
    <property type="match status" value="1"/>
</dbReference>
<dbReference type="InterPro" id="IPR018225">
    <property type="entry name" value="Transaldolase_AS"/>
</dbReference>
<dbReference type="InterPro" id="IPR001585">
    <property type="entry name" value="TAL/FSA"/>
</dbReference>
<gene>
    <name evidence="2" type="ORF">Ctob_005064</name>
</gene>
<dbReference type="GO" id="GO:0005975">
    <property type="term" value="P:carbohydrate metabolic process"/>
    <property type="evidence" value="ECO:0007669"/>
    <property type="project" value="InterPro"/>
</dbReference>
<comment type="caution">
    <text evidence="2">The sequence shown here is derived from an EMBL/GenBank/DDBJ whole genome shotgun (WGS) entry which is preliminary data.</text>
</comment>
<dbReference type="PANTHER" id="PTHR10683:SF40">
    <property type="entry name" value="FRUCTOSE-6-PHOSPHATE ALDOLASE 1-RELATED"/>
    <property type="match status" value="1"/>
</dbReference>
<evidence type="ECO:0000313" key="2">
    <source>
        <dbReference type="EMBL" id="KOO23713.1"/>
    </source>
</evidence>
<dbReference type="PANTHER" id="PTHR10683">
    <property type="entry name" value="TRANSALDOLASE"/>
    <property type="match status" value="1"/>
</dbReference>
<sequence length="226" mass="23911">MRGSTRFFLDTAVREELTQLLPLGMFHGVTTNPTILQRSGVPCTVEAIHELAKDVYELGAQEFMCQAWGSTADEMFVKGIALATLPGFPAPVIKVPVTPAGVEAAAQLQANGVRVCLTACYASSQALVAASLGCEYLAPYLGRMTDAGKNGFGEIAKMQEIVDGLGASTRIFVASIRTVDSMAELATLGLNTFTFSPDIARALFVEPLTIEAARAFEEAAASNQGE</sequence>
<dbReference type="AlphaFoldDB" id="A0A0M0JBV8"/>
<reference evidence="3" key="1">
    <citation type="journal article" date="2015" name="PLoS Genet.">
        <title>Genome Sequence and Transcriptome Analyses of Chrysochromulina tobin: Metabolic Tools for Enhanced Algal Fitness in the Prominent Order Prymnesiales (Haptophyceae).</title>
        <authorList>
            <person name="Hovde B.T."/>
            <person name="Deodato C.R."/>
            <person name="Hunsperger H.M."/>
            <person name="Ryken S.A."/>
            <person name="Yost W."/>
            <person name="Jha R.K."/>
            <person name="Patterson J."/>
            <person name="Monnat R.J. Jr."/>
            <person name="Barlow S.B."/>
            <person name="Starkenburg S.R."/>
            <person name="Cattolico R.A."/>
        </authorList>
    </citation>
    <scope>NUCLEOTIDE SEQUENCE</scope>
    <source>
        <strain evidence="3">CCMP291</strain>
    </source>
</reference>
<dbReference type="Proteomes" id="UP000037460">
    <property type="component" value="Unassembled WGS sequence"/>
</dbReference>
<dbReference type="OrthoDB" id="1711136at2759"/>
<accession>A0A0M0JBV8</accession>
<evidence type="ECO:0000313" key="3">
    <source>
        <dbReference type="Proteomes" id="UP000037460"/>
    </source>
</evidence>
<dbReference type="GO" id="GO:0006098">
    <property type="term" value="P:pentose-phosphate shunt"/>
    <property type="evidence" value="ECO:0007669"/>
    <property type="project" value="UniProtKB-UniPathway"/>
</dbReference>
<keyword evidence="1" id="KW-0704">Schiff base</keyword>
<dbReference type="SUPFAM" id="SSF51569">
    <property type="entry name" value="Aldolase"/>
    <property type="match status" value="1"/>
</dbReference>
<name>A0A0M0JBV8_9EUKA</name>
<dbReference type="Gene3D" id="3.20.20.70">
    <property type="entry name" value="Aldolase class I"/>
    <property type="match status" value="1"/>
</dbReference>
<dbReference type="InterPro" id="IPR013785">
    <property type="entry name" value="Aldolase_TIM"/>
</dbReference>
<organism evidence="2 3">
    <name type="scientific">Chrysochromulina tobinii</name>
    <dbReference type="NCBI Taxonomy" id="1460289"/>
    <lineage>
        <taxon>Eukaryota</taxon>
        <taxon>Haptista</taxon>
        <taxon>Haptophyta</taxon>
        <taxon>Prymnesiophyceae</taxon>
        <taxon>Prymnesiales</taxon>
        <taxon>Chrysochromulinaceae</taxon>
        <taxon>Chrysochromulina</taxon>
    </lineage>
</organism>
<dbReference type="EMBL" id="JWZX01003164">
    <property type="protein sequence ID" value="KOO23713.1"/>
    <property type="molecule type" value="Genomic_DNA"/>
</dbReference>
<proteinExistence type="predicted"/>
<keyword evidence="3" id="KW-1185">Reference proteome</keyword>
<evidence type="ECO:0000256" key="1">
    <source>
        <dbReference type="ARBA" id="ARBA00023270"/>
    </source>
</evidence>